<evidence type="ECO:0000256" key="1">
    <source>
        <dbReference type="SAM" id="SignalP"/>
    </source>
</evidence>
<proteinExistence type="predicted"/>
<reference evidence="2 3" key="1">
    <citation type="submission" date="2016-05" db="EMBL/GenBank/DDBJ databases">
        <title>Single-cell genome of chain-forming Candidatus Thiomargarita nelsonii and comparison to other large sulfur-oxidizing bacteria.</title>
        <authorList>
            <person name="Winkel M."/>
            <person name="Salman V."/>
            <person name="Woyke T."/>
            <person name="Schulz-Vogt H."/>
            <person name="Richter M."/>
            <person name="Flood B."/>
            <person name="Bailey J."/>
            <person name="Amann R."/>
            <person name="Mussmann M."/>
        </authorList>
    </citation>
    <scope>NUCLEOTIDE SEQUENCE [LARGE SCALE GENOMIC DNA]</scope>
    <source>
        <strain evidence="2 3">THI036</strain>
    </source>
</reference>
<dbReference type="AlphaFoldDB" id="A0A176RWM7"/>
<name>A0A176RWM7_9GAMM</name>
<dbReference type="Proteomes" id="UP000076962">
    <property type="component" value="Unassembled WGS sequence"/>
</dbReference>
<sequence length="71" mass="7533">MPRISLILVCSCCTACTSWLVSATSKPLGKPNNSNRAFKAGRLKSLGRSKCRNVNNSLIGSAAKFAKFVAS</sequence>
<dbReference type="EMBL" id="LUTY01002553">
    <property type="protein sequence ID" value="OAD20098.1"/>
    <property type="molecule type" value="Genomic_DNA"/>
</dbReference>
<accession>A0A176RWM7</accession>
<evidence type="ECO:0000313" key="3">
    <source>
        <dbReference type="Proteomes" id="UP000076962"/>
    </source>
</evidence>
<keyword evidence="1" id="KW-0732">Signal</keyword>
<comment type="caution">
    <text evidence="2">The sequence shown here is derived from an EMBL/GenBank/DDBJ whole genome shotgun (WGS) entry which is preliminary data.</text>
</comment>
<keyword evidence="3" id="KW-1185">Reference proteome</keyword>
<evidence type="ECO:0000313" key="2">
    <source>
        <dbReference type="EMBL" id="OAD20098.1"/>
    </source>
</evidence>
<feature type="signal peptide" evidence="1">
    <location>
        <begin position="1"/>
        <end position="23"/>
    </location>
</feature>
<feature type="chain" id="PRO_5008048949" evidence="1">
    <location>
        <begin position="24"/>
        <end position="71"/>
    </location>
</feature>
<gene>
    <name evidence="2" type="ORF">THIOM_004226</name>
</gene>
<protein>
    <submittedName>
        <fullName evidence="2">Secreted protein</fullName>
    </submittedName>
</protein>
<organism evidence="2 3">
    <name type="scientific">Candidatus Thiomargarita nelsonii</name>
    <dbReference type="NCBI Taxonomy" id="1003181"/>
    <lineage>
        <taxon>Bacteria</taxon>
        <taxon>Pseudomonadati</taxon>
        <taxon>Pseudomonadota</taxon>
        <taxon>Gammaproteobacteria</taxon>
        <taxon>Thiotrichales</taxon>
        <taxon>Thiotrichaceae</taxon>
        <taxon>Thiomargarita</taxon>
    </lineage>
</organism>